<proteinExistence type="predicted"/>
<dbReference type="RefSeq" id="WP_378244577.1">
    <property type="nucleotide sequence ID" value="NZ_JBHSKF010000002.1"/>
</dbReference>
<dbReference type="Proteomes" id="UP001596157">
    <property type="component" value="Unassembled WGS sequence"/>
</dbReference>
<protein>
    <submittedName>
        <fullName evidence="4">ATP-binding protein</fullName>
    </submittedName>
</protein>
<dbReference type="Gene3D" id="1.10.10.10">
    <property type="entry name" value="Winged helix-like DNA-binding domain superfamily/Winged helix DNA-binding domain"/>
    <property type="match status" value="1"/>
</dbReference>
<evidence type="ECO:0000259" key="3">
    <source>
        <dbReference type="PROSITE" id="PS50043"/>
    </source>
</evidence>
<name>A0ABW0EK53_9PSEU</name>
<dbReference type="SUPFAM" id="SSF46894">
    <property type="entry name" value="C-terminal effector domain of the bipartite response regulators"/>
    <property type="match status" value="1"/>
</dbReference>
<evidence type="ECO:0000313" key="5">
    <source>
        <dbReference type="Proteomes" id="UP001596157"/>
    </source>
</evidence>
<dbReference type="InterPro" id="IPR011990">
    <property type="entry name" value="TPR-like_helical_dom_sf"/>
</dbReference>
<dbReference type="SMART" id="SM00421">
    <property type="entry name" value="HTH_LUXR"/>
    <property type="match status" value="1"/>
</dbReference>
<dbReference type="PROSITE" id="PS50043">
    <property type="entry name" value="HTH_LUXR_2"/>
    <property type="match status" value="1"/>
</dbReference>
<dbReference type="InterPro" id="IPR041664">
    <property type="entry name" value="AAA_16"/>
</dbReference>
<dbReference type="CDD" id="cd06170">
    <property type="entry name" value="LuxR_C_like"/>
    <property type="match status" value="1"/>
</dbReference>
<dbReference type="PANTHER" id="PTHR16305">
    <property type="entry name" value="TESTICULAR SOLUBLE ADENYLYL CYCLASE"/>
    <property type="match status" value="1"/>
</dbReference>
<keyword evidence="2 4" id="KW-0067">ATP-binding</keyword>
<gene>
    <name evidence="4" type="ORF">ACFPM7_05735</name>
</gene>
<dbReference type="SUPFAM" id="SSF52540">
    <property type="entry name" value="P-loop containing nucleoside triphosphate hydrolases"/>
    <property type="match status" value="1"/>
</dbReference>
<evidence type="ECO:0000256" key="2">
    <source>
        <dbReference type="ARBA" id="ARBA00022840"/>
    </source>
</evidence>
<accession>A0ABW0EK53</accession>
<dbReference type="Gene3D" id="1.25.40.10">
    <property type="entry name" value="Tetratricopeptide repeat domain"/>
    <property type="match status" value="1"/>
</dbReference>
<evidence type="ECO:0000256" key="1">
    <source>
        <dbReference type="ARBA" id="ARBA00022741"/>
    </source>
</evidence>
<keyword evidence="5" id="KW-1185">Reference proteome</keyword>
<dbReference type="Pfam" id="PF13191">
    <property type="entry name" value="AAA_16"/>
    <property type="match status" value="1"/>
</dbReference>
<keyword evidence="1" id="KW-0547">Nucleotide-binding</keyword>
<evidence type="ECO:0000313" key="4">
    <source>
        <dbReference type="EMBL" id="MFC5286546.1"/>
    </source>
</evidence>
<sequence length="971" mass="104809">MHTRAARVVGREPELMALDRALSGARANRGTAVFLAGEPGIGKSRLAAEAAGRAFAADMRVLRGRGSTRGAAAVPFRPLTEALMSLSRGGEPPPLGELGAYRPVLGRLIPDWAQDGAGSESLVILAEAVLRLMALLGRDGGCLLILEDMHDADAETLAVLEYLLDNLQEQPFALLVTIRNEPCDALDLARSAAGRRAGTVLDLDRLGPEQTRSLVAHCLDTDPTEVPDAALDRLWRNSAGNPFVVEELLRSMVDTGLLVPVGHGWRIVAGIDTEVPATLVRSIALRADRLGPQGRRLLSAAAVLGRRFPLSVVQQVTGMDDRNLLSHLHAGVSALLLIADEPAPDWYAFQHPVAGEALLAELTPTDRADLSRRAADAVEAMHPELPGEWRQLVASLREYAGDAVGAARHFNEAGRHALADGAARSAVVLLERAQRLLARHDDPETGAAVLETLLYALAEAGRFDRAFELCGTLDELGGMNLDARRRAALRVRLVWVAMVAGRWSDAVRELAAAHALLGPDADDVDRASLDAAAAELAIEAPGAHRDPARAERLARQAMAAAQRAGLPAIVCQSWQVIGTVTRERDLAEAGECFRRARQVAEEHRLPIWRVYALVRSAGNDWLRHGDVANLEEAQRAAQRVGAVSLGYVVQGLVAMDAALCGRYELASVLLDECLDAVTRLKLSYVARYALLTRATVAAHQGKRREMEGALTEFGECGDSEDTSLTHGLARAFCALMEEKADLALRELDKARSADEDNPLTSHLAGHHGLRLFLRVRAGQADWPEYEQAAAAEPSRMRWNSQFTHLAHAVLLGRSGWAEQAEAAVAEAQRAAAVYGTAQHLGLRLVADAALADEWGDPQAWLRSAEEHFHQAEVPAVASACRALLRQAGASVRQRRTGTDRVPAALRALRVTVREYEVFELLADRPGNKTIAARLHISPRTVEKHIASLIVKIGLHDRDALNTYAASLLSRA</sequence>
<dbReference type="SMART" id="SM00382">
    <property type="entry name" value="AAA"/>
    <property type="match status" value="1"/>
</dbReference>
<dbReference type="Gene3D" id="3.40.50.300">
    <property type="entry name" value="P-loop containing nucleotide triphosphate hydrolases"/>
    <property type="match status" value="1"/>
</dbReference>
<dbReference type="InterPro" id="IPR000792">
    <property type="entry name" value="Tscrpt_reg_LuxR_C"/>
</dbReference>
<dbReference type="InterPro" id="IPR016032">
    <property type="entry name" value="Sig_transdc_resp-reg_C-effctor"/>
</dbReference>
<dbReference type="Pfam" id="PF00196">
    <property type="entry name" value="GerE"/>
    <property type="match status" value="1"/>
</dbReference>
<dbReference type="GO" id="GO:0005524">
    <property type="term" value="F:ATP binding"/>
    <property type="evidence" value="ECO:0007669"/>
    <property type="project" value="UniProtKB-KW"/>
</dbReference>
<dbReference type="EMBL" id="JBHSKF010000002">
    <property type="protein sequence ID" value="MFC5286546.1"/>
    <property type="molecule type" value="Genomic_DNA"/>
</dbReference>
<organism evidence="4 5">
    <name type="scientific">Actinokineospora guangxiensis</name>
    <dbReference type="NCBI Taxonomy" id="1490288"/>
    <lineage>
        <taxon>Bacteria</taxon>
        <taxon>Bacillati</taxon>
        <taxon>Actinomycetota</taxon>
        <taxon>Actinomycetes</taxon>
        <taxon>Pseudonocardiales</taxon>
        <taxon>Pseudonocardiaceae</taxon>
        <taxon>Actinokineospora</taxon>
    </lineage>
</organism>
<feature type="domain" description="HTH luxR-type" evidence="3">
    <location>
        <begin position="903"/>
        <end position="968"/>
    </location>
</feature>
<dbReference type="InterPro" id="IPR036388">
    <property type="entry name" value="WH-like_DNA-bd_sf"/>
</dbReference>
<comment type="caution">
    <text evidence="4">The sequence shown here is derived from an EMBL/GenBank/DDBJ whole genome shotgun (WGS) entry which is preliminary data.</text>
</comment>
<dbReference type="InterPro" id="IPR027417">
    <property type="entry name" value="P-loop_NTPase"/>
</dbReference>
<reference evidence="5" key="1">
    <citation type="journal article" date="2019" name="Int. J. Syst. Evol. Microbiol.">
        <title>The Global Catalogue of Microorganisms (GCM) 10K type strain sequencing project: providing services to taxonomists for standard genome sequencing and annotation.</title>
        <authorList>
            <consortium name="The Broad Institute Genomics Platform"/>
            <consortium name="The Broad Institute Genome Sequencing Center for Infectious Disease"/>
            <person name="Wu L."/>
            <person name="Ma J."/>
        </authorList>
    </citation>
    <scope>NUCLEOTIDE SEQUENCE [LARGE SCALE GENOMIC DNA]</scope>
    <source>
        <strain evidence="5">CCUG 59778</strain>
    </source>
</reference>
<dbReference type="PANTHER" id="PTHR16305:SF35">
    <property type="entry name" value="TRANSCRIPTIONAL ACTIVATOR DOMAIN"/>
    <property type="match status" value="1"/>
</dbReference>
<dbReference type="InterPro" id="IPR003593">
    <property type="entry name" value="AAA+_ATPase"/>
</dbReference>